<feature type="compositionally biased region" description="Low complexity" evidence="1">
    <location>
        <begin position="281"/>
        <end position="295"/>
    </location>
</feature>
<evidence type="ECO:0000256" key="1">
    <source>
        <dbReference type="SAM" id="MobiDB-lite"/>
    </source>
</evidence>
<protein>
    <recommendedName>
        <fullName evidence="5">WD40 repeat domain-containing protein</fullName>
    </recommendedName>
</protein>
<keyword evidence="2" id="KW-0732">Signal</keyword>
<evidence type="ECO:0000313" key="4">
    <source>
        <dbReference type="Proteomes" id="UP000595703"/>
    </source>
</evidence>
<reference evidence="3 4" key="4">
    <citation type="journal article" date="2020" name="Sci. Rep.">
        <title>beta-carboline chemical signals induce reveromycin production through a LuxR family regulator in Streptomyces sp. SN-593.</title>
        <authorList>
            <person name="Panthee S."/>
            <person name="Kito N."/>
            <person name="Hayashi T."/>
            <person name="Shimizu T."/>
            <person name="Ishikawa J."/>
            <person name="Hamamoto H."/>
            <person name="Osada H."/>
            <person name="Takahashi S."/>
        </authorList>
    </citation>
    <scope>NUCLEOTIDE SEQUENCE [LARGE SCALE GENOMIC DNA]</scope>
    <source>
        <strain evidence="3 4">SN-593</strain>
    </source>
</reference>
<dbReference type="RefSeq" id="WP_202234168.1">
    <property type="nucleotide sequence ID" value="NZ_AP018365.1"/>
</dbReference>
<accession>A0A7U3VNS9</accession>
<proteinExistence type="predicted"/>
<feature type="region of interest" description="Disordered" evidence="1">
    <location>
        <begin position="281"/>
        <end position="316"/>
    </location>
</feature>
<feature type="compositionally biased region" description="Low complexity" evidence="1">
    <location>
        <begin position="304"/>
        <end position="316"/>
    </location>
</feature>
<keyword evidence="4" id="KW-1185">Reference proteome</keyword>
<reference evidence="3 4" key="3">
    <citation type="journal article" date="2011" name="Nat. Chem. Biol.">
        <title>Reveromycin A biosynthesis uses RevG and RevJ for stereospecific spiroacetal formation.</title>
        <authorList>
            <person name="Takahashi S."/>
            <person name="Toyoda A."/>
            <person name="Sekiyama Y."/>
            <person name="Takagi H."/>
            <person name="Nogawa T."/>
            <person name="Uramoto M."/>
            <person name="Suzuki R."/>
            <person name="Koshino H."/>
            <person name="Kumano T."/>
            <person name="Panthee S."/>
            <person name="Dairi T."/>
            <person name="Ishikawa J."/>
            <person name="Ikeda H."/>
            <person name="Sakaki Y."/>
            <person name="Osada H."/>
        </authorList>
    </citation>
    <scope>NUCLEOTIDE SEQUENCE [LARGE SCALE GENOMIC DNA]</scope>
    <source>
        <strain evidence="3 4">SN-593</strain>
    </source>
</reference>
<sequence length="346" mass="36690">MRTYLAAAAAGAVLALGVAWTVPASADSGPTAAFRISDPRITESSGLAASRLHPGVYWTHNDSGDGPYVYAVDGSTGKTLATFTLRGVQARDMEAISMGPDGDLYLADTGDNLNSWPEVWIYRFPEPRDLTSRTVDVTRYTVRYEDGPRDAEALMVQPTTGRVYIASKNQKGGHLYEGPATLSTSGVNVFHRIGDVPWVTDGAFSPDGSRLVLRGYLWSTEYRWADDRPHAIGSLTVPLQPQGESVTFTRDGRSLLYGSEGKDSTVWKATLSGDELPADAAAAAGSTPHTPTGTADTGSSAHATPDGGTSTSDNSGGKTVGFLVLAGIAGAGYLLRRLLRPRRGRH</sequence>
<dbReference type="Gene3D" id="2.130.10.10">
    <property type="entry name" value="YVTN repeat-like/Quinoprotein amine dehydrogenase"/>
    <property type="match status" value="1"/>
</dbReference>
<feature type="signal peptide" evidence="2">
    <location>
        <begin position="1"/>
        <end position="26"/>
    </location>
</feature>
<gene>
    <name evidence="3" type="ORF">RVR_3931</name>
</gene>
<dbReference type="InterPro" id="IPR015943">
    <property type="entry name" value="WD40/YVTN_repeat-like_dom_sf"/>
</dbReference>
<organism evidence="3 4">
    <name type="scientific">Actinacidiphila reveromycinica</name>
    <dbReference type="NCBI Taxonomy" id="659352"/>
    <lineage>
        <taxon>Bacteria</taxon>
        <taxon>Bacillati</taxon>
        <taxon>Actinomycetota</taxon>
        <taxon>Actinomycetes</taxon>
        <taxon>Kitasatosporales</taxon>
        <taxon>Streptomycetaceae</taxon>
        <taxon>Actinacidiphila</taxon>
    </lineage>
</organism>
<dbReference type="KEGG" id="arev:RVR_3931"/>
<name>A0A7U3VNS9_9ACTN</name>
<evidence type="ECO:0000313" key="3">
    <source>
        <dbReference type="EMBL" id="BBA97944.1"/>
    </source>
</evidence>
<dbReference type="SUPFAM" id="SSF75011">
    <property type="entry name" value="3-carboxy-cis,cis-mucoante lactonizing enzyme"/>
    <property type="match status" value="1"/>
</dbReference>
<dbReference type="Proteomes" id="UP000595703">
    <property type="component" value="Chromosome"/>
</dbReference>
<evidence type="ECO:0000256" key="2">
    <source>
        <dbReference type="SAM" id="SignalP"/>
    </source>
</evidence>
<evidence type="ECO:0008006" key="5">
    <source>
        <dbReference type="Google" id="ProtNLM"/>
    </source>
</evidence>
<dbReference type="EMBL" id="AP018365">
    <property type="protein sequence ID" value="BBA97944.1"/>
    <property type="molecule type" value="Genomic_DNA"/>
</dbReference>
<reference evidence="3 4" key="2">
    <citation type="journal article" date="2011" name="J. Antibiot.">
        <title>Furaquinocins I and J: novel polyketide isoprenoid hybrid compounds from Streptomyces reveromyceticus SN-593.</title>
        <authorList>
            <person name="Panthee S."/>
            <person name="Takahashi S."/>
            <person name="Takagi H."/>
            <person name="Nogawa T."/>
            <person name="Oowada E."/>
            <person name="Uramoto M."/>
            <person name="Osada H."/>
        </authorList>
    </citation>
    <scope>NUCLEOTIDE SEQUENCE [LARGE SCALE GENOMIC DNA]</scope>
    <source>
        <strain evidence="3 4">SN-593</strain>
    </source>
</reference>
<dbReference type="AlphaFoldDB" id="A0A7U3VNS9"/>
<feature type="chain" id="PRO_5032981442" description="WD40 repeat domain-containing protein" evidence="2">
    <location>
        <begin position="27"/>
        <end position="346"/>
    </location>
</feature>
<reference evidence="3 4" key="1">
    <citation type="journal article" date="2010" name="J. Bacteriol.">
        <title>Biochemical characterization of a novel indole prenyltransferase from Streptomyces sp. SN-593.</title>
        <authorList>
            <person name="Takahashi S."/>
            <person name="Takagi H."/>
            <person name="Toyoda A."/>
            <person name="Uramoto M."/>
            <person name="Nogawa T."/>
            <person name="Ueki M."/>
            <person name="Sakaki Y."/>
            <person name="Osada H."/>
        </authorList>
    </citation>
    <scope>NUCLEOTIDE SEQUENCE [LARGE SCALE GENOMIC DNA]</scope>
    <source>
        <strain evidence="3 4">SN-593</strain>
    </source>
</reference>